<dbReference type="EMBL" id="SGXA01000002">
    <property type="protein sequence ID" value="RZS71080.1"/>
    <property type="molecule type" value="Genomic_DNA"/>
</dbReference>
<feature type="domain" description="FecR protein" evidence="2">
    <location>
        <begin position="173"/>
        <end position="269"/>
    </location>
</feature>
<feature type="domain" description="Protein FecR C-terminal" evidence="3">
    <location>
        <begin position="308"/>
        <end position="374"/>
    </location>
</feature>
<dbReference type="Gene3D" id="2.60.120.1440">
    <property type="match status" value="1"/>
</dbReference>
<name>A0A4Q7MVH2_9BACT</name>
<evidence type="ECO:0000313" key="4">
    <source>
        <dbReference type="EMBL" id="RZS71080.1"/>
    </source>
</evidence>
<dbReference type="Gene3D" id="3.55.50.30">
    <property type="match status" value="1"/>
</dbReference>
<keyword evidence="1" id="KW-0812">Transmembrane</keyword>
<protein>
    <submittedName>
        <fullName evidence="4">FecR family protein</fullName>
    </submittedName>
</protein>
<organism evidence="4 5">
    <name type="scientific">Pseudobacter ginsenosidimutans</name>
    <dbReference type="NCBI Taxonomy" id="661488"/>
    <lineage>
        <taxon>Bacteria</taxon>
        <taxon>Pseudomonadati</taxon>
        <taxon>Bacteroidota</taxon>
        <taxon>Chitinophagia</taxon>
        <taxon>Chitinophagales</taxon>
        <taxon>Chitinophagaceae</taxon>
        <taxon>Pseudobacter</taxon>
    </lineage>
</organism>
<dbReference type="OrthoDB" id="629393at2"/>
<evidence type="ECO:0000313" key="5">
    <source>
        <dbReference type="Proteomes" id="UP000293874"/>
    </source>
</evidence>
<dbReference type="InterPro" id="IPR032508">
    <property type="entry name" value="FecR_C"/>
</dbReference>
<accession>A0A4Q7MVH2</accession>
<dbReference type="Pfam" id="PF16344">
    <property type="entry name" value="FecR_C"/>
    <property type="match status" value="1"/>
</dbReference>
<dbReference type="PANTHER" id="PTHR30273">
    <property type="entry name" value="PERIPLASMIC SIGNAL SENSOR AND SIGMA FACTOR ACTIVATOR FECR-RELATED"/>
    <property type="match status" value="1"/>
</dbReference>
<evidence type="ECO:0000259" key="2">
    <source>
        <dbReference type="Pfam" id="PF04773"/>
    </source>
</evidence>
<dbReference type="PANTHER" id="PTHR30273:SF2">
    <property type="entry name" value="PROTEIN FECR"/>
    <property type="match status" value="1"/>
</dbReference>
<dbReference type="PIRSF" id="PIRSF018266">
    <property type="entry name" value="FecR"/>
    <property type="match status" value="1"/>
</dbReference>
<comment type="caution">
    <text evidence="4">The sequence shown here is derived from an EMBL/GenBank/DDBJ whole genome shotgun (WGS) entry which is preliminary data.</text>
</comment>
<dbReference type="GO" id="GO:0016989">
    <property type="term" value="F:sigma factor antagonist activity"/>
    <property type="evidence" value="ECO:0007669"/>
    <property type="project" value="TreeGrafter"/>
</dbReference>
<keyword evidence="1" id="KW-1133">Transmembrane helix</keyword>
<sequence length="377" mass="42021">MPTERIQYLVQRFFNNSCTPEEKEELAAWIIMPGNNEPLKELLRNAWEDHTPHTEMPEDMSQRLLTAMFREAKRPARIRYIRWAAAAAVVFIALAAGWWLMQKEKTVPQIVENKIIGPGSNGAVLTLSDGRTLVLDSIRNGVIATQGNTSVSINNGQLVYDAATGEGTASYNTMTTPKGRQFQLVLPDGTNVWLNAASSITYPTSFSGNERKVSVTGEAYFEVAKNATQPFKVSIQNSNTIEVLGTHFNVNAYNDDGLTRTTLLEGKIKVGQVILLPGEQVVAEGNATVSIDRSVQTAQVVAWKNGLFHFSKTSLQLVMKQLERWYNVDVQYTGTPPVLEINGKMDRGLSLQDILFWLWKNDVRTEMRGKTIIVQGQ</sequence>
<dbReference type="Proteomes" id="UP000293874">
    <property type="component" value="Unassembled WGS sequence"/>
</dbReference>
<proteinExistence type="predicted"/>
<dbReference type="Pfam" id="PF04773">
    <property type="entry name" value="FecR"/>
    <property type="match status" value="1"/>
</dbReference>
<dbReference type="RefSeq" id="WP_130541617.1">
    <property type="nucleotide sequence ID" value="NZ_CP042431.1"/>
</dbReference>
<dbReference type="InterPro" id="IPR006860">
    <property type="entry name" value="FecR"/>
</dbReference>
<gene>
    <name evidence="4" type="ORF">EV199_2981</name>
</gene>
<keyword evidence="1" id="KW-0472">Membrane</keyword>
<evidence type="ECO:0000259" key="3">
    <source>
        <dbReference type="Pfam" id="PF16344"/>
    </source>
</evidence>
<evidence type="ECO:0000256" key="1">
    <source>
        <dbReference type="SAM" id="Phobius"/>
    </source>
</evidence>
<reference evidence="4 5" key="1">
    <citation type="submission" date="2019-02" db="EMBL/GenBank/DDBJ databases">
        <title>Genomic Encyclopedia of Type Strains, Phase IV (KMG-IV): sequencing the most valuable type-strain genomes for metagenomic binning, comparative biology and taxonomic classification.</title>
        <authorList>
            <person name="Goeker M."/>
        </authorList>
    </citation>
    <scope>NUCLEOTIDE SEQUENCE [LARGE SCALE GENOMIC DNA]</scope>
    <source>
        <strain evidence="4 5">DSM 18116</strain>
    </source>
</reference>
<keyword evidence="5" id="KW-1185">Reference proteome</keyword>
<dbReference type="InterPro" id="IPR012373">
    <property type="entry name" value="Ferrdict_sens_TM"/>
</dbReference>
<dbReference type="AlphaFoldDB" id="A0A4Q7MVH2"/>
<feature type="transmembrane region" description="Helical" evidence="1">
    <location>
        <begin position="80"/>
        <end position="101"/>
    </location>
</feature>